<reference evidence="3 4" key="1">
    <citation type="submission" date="2021-06" db="EMBL/GenBank/DDBJ databases">
        <authorList>
            <person name="Palmer J.M."/>
        </authorList>
    </citation>
    <scope>NUCLEOTIDE SEQUENCE [LARGE SCALE GENOMIC DNA]</scope>
    <source>
        <strain evidence="4">if_2019</strain>
        <tissue evidence="3">Muscle</tissue>
    </source>
</reference>
<accession>A0ABV0V511</accession>
<feature type="domain" description="SRCR" evidence="2">
    <location>
        <begin position="125"/>
        <end position="169"/>
    </location>
</feature>
<dbReference type="Gene3D" id="3.30.420.10">
    <property type="entry name" value="Ribonuclease H-like superfamily/Ribonuclease H"/>
    <property type="match status" value="1"/>
</dbReference>
<evidence type="ECO:0000313" key="3">
    <source>
        <dbReference type="EMBL" id="MEQ2252436.1"/>
    </source>
</evidence>
<gene>
    <name evidence="3" type="ORF">ILYODFUR_021723</name>
</gene>
<organism evidence="3 4">
    <name type="scientific">Ilyodon furcidens</name>
    <name type="common">goldbreast splitfin</name>
    <dbReference type="NCBI Taxonomy" id="33524"/>
    <lineage>
        <taxon>Eukaryota</taxon>
        <taxon>Metazoa</taxon>
        <taxon>Chordata</taxon>
        <taxon>Craniata</taxon>
        <taxon>Vertebrata</taxon>
        <taxon>Euteleostomi</taxon>
        <taxon>Actinopterygii</taxon>
        <taxon>Neopterygii</taxon>
        <taxon>Teleostei</taxon>
        <taxon>Neoteleostei</taxon>
        <taxon>Acanthomorphata</taxon>
        <taxon>Ovalentaria</taxon>
        <taxon>Atherinomorphae</taxon>
        <taxon>Cyprinodontiformes</taxon>
        <taxon>Goodeidae</taxon>
        <taxon>Ilyodon</taxon>
    </lineage>
</organism>
<evidence type="ECO:0000256" key="1">
    <source>
        <dbReference type="PROSITE-ProRule" id="PRU00196"/>
    </source>
</evidence>
<dbReference type="InterPro" id="IPR036397">
    <property type="entry name" value="RNaseH_sf"/>
</dbReference>
<sequence>LIKGLKPSFKNQNLHTNLNFMSFSVKYSQCADLLMAKIFERGRIVVLHKQAIPAAVGCSKAVIQNFLRGLWNKKSSGRPKIISQALCRITGADCSPITIRRHLKGKGGGCHHDLGCFFLQWDMELQIVQGHQTAAGYVEMLQQASITTEGPRLCSIDWVFQQNNAAVCNACKGFQENSVTLLDHPGCSPDVNPIRNTWRWMAREVYKKYTSVPGS</sequence>
<protein>
    <recommendedName>
        <fullName evidence="2">SRCR domain-containing protein</fullName>
    </recommendedName>
</protein>
<feature type="non-terminal residue" evidence="3">
    <location>
        <position position="1"/>
    </location>
</feature>
<dbReference type="EMBL" id="JAHRIQ010095026">
    <property type="protein sequence ID" value="MEQ2252436.1"/>
    <property type="molecule type" value="Genomic_DNA"/>
</dbReference>
<dbReference type="PROSITE" id="PS50287">
    <property type="entry name" value="SRCR_2"/>
    <property type="match status" value="1"/>
</dbReference>
<comment type="caution">
    <text evidence="1">Lacks conserved residue(s) required for the propagation of feature annotation.</text>
</comment>
<comment type="caution">
    <text evidence="3">The sequence shown here is derived from an EMBL/GenBank/DDBJ whole genome shotgun (WGS) entry which is preliminary data.</text>
</comment>
<dbReference type="InterPro" id="IPR001190">
    <property type="entry name" value="SRCR"/>
</dbReference>
<keyword evidence="4" id="KW-1185">Reference proteome</keyword>
<evidence type="ECO:0000313" key="4">
    <source>
        <dbReference type="Proteomes" id="UP001482620"/>
    </source>
</evidence>
<dbReference type="Proteomes" id="UP001482620">
    <property type="component" value="Unassembled WGS sequence"/>
</dbReference>
<name>A0ABV0V511_9TELE</name>
<proteinExistence type="predicted"/>
<evidence type="ECO:0000259" key="2">
    <source>
        <dbReference type="PROSITE" id="PS50287"/>
    </source>
</evidence>